<reference evidence="1" key="1">
    <citation type="journal article" date="2011" name="Plant Physiol.">
        <title>Comprehensive sequence analysis of 24,783 barley full-length cDNAs derived from 12 clone libraries.</title>
        <authorList>
            <person name="Matsumoto T."/>
            <person name="Tanaka T."/>
            <person name="Sakai H."/>
            <person name="Amano N."/>
            <person name="Kanamori H."/>
            <person name="Kurita K."/>
            <person name="Kikuta A."/>
            <person name="Kamiya K."/>
            <person name="Yamamoto M."/>
            <person name="Ikawa H."/>
            <person name="Fujii N."/>
            <person name="Hori K."/>
            <person name="Itoh T."/>
            <person name="Sato K."/>
        </authorList>
    </citation>
    <scope>NUCLEOTIDE SEQUENCE</scope>
</reference>
<dbReference type="EMBL" id="AK362146">
    <property type="protein sequence ID" value="BAJ93350.1"/>
    <property type="molecule type" value="mRNA"/>
</dbReference>
<proteinExistence type="evidence at transcript level"/>
<dbReference type="AlphaFoldDB" id="F2DE29"/>
<organism evidence="1">
    <name type="scientific">Hordeum vulgare subsp. vulgare</name>
    <name type="common">Domesticated barley</name>
    <dbReference type="NCBI Taxonomy" id="112509"/>
    <lineage>
        <taxon>Eukaryota</taxon>
        <taxon>Viridiplantae</taxon>
        <taxon>Streptophyta</taxon>
        <taxon>Embryophyta</taxon>
        <taxon>Tracheophyta</taxon>
        <taxon>Spermatophyta</taxon>
        <taxon>Magnoliopsida</taxon>
        <taxon>Liliopsida</taxon>
        <taxon>Poales</taxon>
        <taxon>Poaceae</taxon>
        <taxon>BOP clade</taxon>
        <taxon>Pooideae</taxon>
        <taxon>Triticodae</taxon>
        <taxon>Triticeae</taxon>
        <taxon>Hordeinae</taxon>
        <taxon>Hordeum</taxon>
    </lineage>
</organism>
<dbReference type="SUPFAM" id="SSF53448">
    <property type="entry name" value="Nucleotide-diphospho-sugar transferases"/>
    <property type="match status" value="1"/>
</dbReference>
<evidence type="ECO:0000313" key="1">
    <source>
        <dbReference type="EMBL" id="BAJ93350.1"/>
    </source>
</evidence>
<protein>
    <submittedName>
        <fullName evidence="1">Predicted protein</fullName>
    </submittedName>
</protein>
<name>F2DE29_HORVV</name>
<dbReference type="InterPro" id="IPR029044">
    <property type="entry name" value="Nucleotide-diphossugar_trans"/>
</dbReference>
<accession>F2DE29</accession>
<sequence length="61" mass="7324">MNNKLLYLIGTEERPIHKAYQYLSGTHQSDYARAYLMYYFGGGYTDTKHTHIDWNPYFKQL</sequence>